<evidence type="ECO:0000313" key="8">
    <source>
        <dbReference type="EMBL" id="KAK0509490.1"/>
    </source>
</evidence>
<reference evidence="8" key="1">
    <citation type="submission" date="2023-03" db="EMBL/GenBank/DDBJ databases">
        <title>Complete genome of Cladonia borealis.</title>
        <authorList>
            <person name="Park H."/>
        </authorList>
    </citation>
    <scope>NUCLEOTIDE SEQUENCE</scope>
    <source>
        <strain evidence="8">ANT050790</strain>
    </source>
</reference>
<name>A0AA39V749_9LECA</name>
<dbReference type="Pfam" id="PF01494">
    <property type="entry name" value="FAD_binding_3"/>
    <property type="match status" value="1"/>
</dbReference>
<evidence type="ECO:0000256" key="1">
    <source>
        <dbReference type="ARBA" id="ARBA00007992"/>
    </source>
</evidence>
<evidence type="ECO:0000313" key="9">
    <source>
        <dbReference type="Proteomes" id="UP001166286"/>
    </source>
</evidence>
<dbReference type="InterPro" id="IPR050493">
    <property type="entry name" value="FAD-dep_Monooxygenase_BioMet"/>
</dbReference>
<dbReference type="PRINTS" id="PR00420">
    <property type="entry name" value="RNGMNOXGNASE"/>
</dbReference>
<evidence type="ECO:0000256" key="6">
    <source>
        <dbReference type="SAM" id="SignalP"/>
    </source>
</evidence>
<feature type="signal peptide" evidence="6">
    <location>
        <begin position="1"/>
        <end position="21"/>
    </location>
</feature>
<dbReference type="InterPro" id="IPR036188">
    <property type="entry name" value="FAD/NAD-bd_sf"/>
</dbReference>
<dbReference type="PANTHER" id="PTHR13789">
    <property type="entry name" value="MONOOXYGENASE"/>
    <property type="match status" value="1"/>
</dbReference>
<dbReference type="Proteomes" id="UP001166286">
    <property type="component" value="Unassembled WGS sequence"/>
</dbReference>
<dbReference type="AlphaFoldDB" id="A0AA39V749"/>
<evidence type="ECO:0000256" key="5">
    <source>
        <dbReference type="ARBA" id="ARBA00023033"/>
    </source>
</evidence>
<comment type="similarity">
    <text evidence="1">Belongs to the paxM FAD-dependent monooxygenase family.</text>
</comment>
<keyword evidence="2" id="KW-0285">Flavoprotein</keyword>
<keyword evidence="5" id="KW-0503">Monooxygenase</keyword>
<keyword evidence="9" id="KW-1185">Reference proteome</keyword>
<organism evidence="8 9">
    <name type="scientific">Cladonia borealis</name>
    <dbReference type="NCBI Taxonomy" id="184061"/>
    <lineage>
        <taxon>Eukaryota</taxon>
        <taxon>Fungi</taxon>
        <taxon>Dikarya</taxon>
        <taxon>Ascomycota</taxon>
        <taxon>Pezizomycotina</taxon>
        <taxon>Lecanoromycetes</taxon>
        <taxon>OSLEUM clade</taxon>
        <taxon>Lecanoromycetidae</taxon>
        <taxon>Lecanorales</taxon>
        <taxon>Lecanorineae</taxon>
        <taxon>Cladoniaceae</taxon>
        <taxon>Cladonia</taxon>
    </lineage>
</organism>
<dbReference type="EMBL" id="JAFEKC020000018">
    <property type="protein sequence ID" value="KAK0509490.1"/>
    <property type="molecule type" value="Genomic_DNA"/>
</dbReference>
<dbReference type="InterPro" id="IPR002938">
    <property type="entry name" value="FAD-bd"/>
</dbReference>
<keyword evidence="4" id="KW-0560">Oxidoreductase</keyword>
<dbReference type="PANTHER" id="PTHR13789:SF316">
    <property type="entry name" value="FAD-BINDING DOMAIN-CONTAINING PROTEIN"/>
    <property type="match status" value="1"/>
</dbReference>
<dbReference type="SUPFAM" id="SSF51905">
    <property type="entry name" value="FAD/NAD(P)-binding domain"/>
    <property type="match status" value="1"/>
</dbReference>
<feature type="domain" description="FAD-binding" evidence="7">
    <location>
        <begin position="7"/>
        <end position="361"/>
    </location>
</feature>
<protein>
    <recommendedName>
        <fullName evidence="7">FAD-binding domain-containing protein</fullName>
    </recommendedName>
</protein>
<evidence type="ECO:0000256" key="3">
    <source>
        <dbReference type="ARBA" id="ARBA00022827"/>
    </source>
</evidence>
<keyword evidence="3" id="KW-0274">FAD</keyword>
<sequence length="415" mass="46435">MASLPRHVAIIGAGLSGLCLALALHQCGIPATIYEARAADFVQGGAIALSPNALQVLHKLGIYERVRKKSYKYQVLTFKDDQHETTDVYYFGHKKFHGYNALRVSRQVVIEEVKLKLSEYNIEVKHDIRFSHVISEFGDSVTFAFTDGTTSSASMLIGADGIHSTVRKYMYPTVTPRYLGQLGIACIIPLSSIRLPKKDYPLPAIISAKPGTLLVLPQQIDGSEVLIQVSLAYPEQSREGWHALNARTDEMVRLFQKDMHAWPDVVQSALENVNEDTLFTWPYYAVPRLEQWASNGKRVVLIGDAAHGIPPSSGQGANQAIEDTYVLASLLGKLCEKLDLAEALEFWQAFRQERMDRIVKFSDMMQNRRLSPAERAKLPESAVWRGTAGDTEQMSWLYAPDLERVVNKMVENRGV</sequence>
<evidence type="ECO:0000256" key="4">
    <source>
        <dbReference type="ARBA" id="ARBA00023002"/>
    </source>
</evidence>
<dbReference type="GO" id="GO:0071949">
    <property type="term" value="F:FAD binding"/>
    <property type="evidence" value="ECO:0007669"/>
    <property type="project" value="InterPro"/>
</dbReference>
<evidence type="ECO:0000256" key="2">
    <source>
        <dbReference type="ARBA" id="ARBA00022630"/>
    </source>
</evidence>
<proteinExistence type="inferred from homology"/>
<dbReference type="Gene3D" id="3.50.50.60">
    <property type="entry name" value="FAD/NAD(P)-binding domain"/>
    <property type="match status" value="1"/>
</dbReference>
<keyword evidence="6" id="KW-0732">Signal</keyword>
<dbReference type="GO" id="GO:0004497">
    <property type="term" value="F:monooxygenase activity"/>
    <property type="evidence" value="ECO:0007669"/>
    <property type="project" value="UniProtKB-KW"/>
</dbReference>
<accession>A0AA39V749</accession>
<feature type="chain" id="PRO_5041407528" description="FAD-binding domain-containing protein" evidence="6">
    <location>
        <begin position="22"/>
        <end position="415"/>
    </location>
</feature>
<evidence type="ECO:0000259" key="7">
    <source>
        <dbReference type="Pfam" id="PF01494"/>
    </source>
</evidence>
<comment type="caution">
    <text evidence="8">The sequence shown here is derived from an EMBL/GenBank/DDBJ whole genome shotgun (WGS) entry which is preliminary data.</text>
</comment>
<gene>
    <name evidence="8" type="ORF">JMJ35_007884</name>
</gene>